<organism evidence="2">
    <name type="scientific">marine metagenome</name>
    <dbReference type="NCBI Taxonomy" id="408172"/>
    <lineage>
        <taxon>unclassified sequences</taxon>
        <taxon>metagenomes</taxon>
        <taxon>ecological metagenomes</taxon>
    </lineage>
</organism>
<accession>A0A382K3Q4</accession>
<sequence length="89" mass="10614">VAVRPLETHNQYRNRVGRIARHRQLMSHRPDRARRKDEIKRYQEMVARVTEKCQRELAEIEADAPTFREKQIAYDKARGAYDSNTYLKG</sequence>
<name>A0A382K3Q4_9ZZZZ</name>
<dbReference type="AlphaFoldDB" id="A0A382K3Q4"/>
<reference evidence="2" key="1">
    <citation type="submission" date="2018-05" db="EMBL/GenBank/DDBJ databases">
        <authorList>
            <person name="Lanie J.A."/>
            <person name="Ng W.-L."/>
            <person name="Kazmierczak K.M."/>
            <person name="Andrzejewski T.M."/>
            <person name="Davidsen T.M."/>
            <person name="Wayne K.J."/>
            <person name="Tettelin H."/>
            <person name="Glass J.I."/>
            <person name="Rusch D."/>
            <person name="Podicherti R."/>
            <person name="Tsui H.-C.T."/>
            <person name="Winkler M.E."/>
        </authorList>
    </citation>
    <scope>NUCLEOTIDE SEQUENCE</scope>
</reference>
<feature type="coiled-coil region" evidence="1">
    <location>
        <begin position="32"/>
        <end position="59"/>
    </location>
</feature>
<evidence type="ECO:0000313" key="2">
    <source>
        <dbReference type="EMBL" id="SVC18646.1"/>
    </source>
</evidence>
<keyword evidence="1" id="KW-0175">Coiled coil</keyword>
<proteinExistence type="predicted"/>
<evidence type="ECO:0000256" key="1">
    <source>
        <dbReference type="SAM" id="Coils"/>
    </source>
</evidence>
<dbReference type="EMBL" id="UINC01078004">
    <property type="protein sequence ID" value="SVC18646.1"/>
    <property type="molecule type" value="Genomic_DNA"/>
</dbReference>
<protein>
    <submittedName>
        <fullName evidence="2">Uncharacterized protein</fullName>
    </submittedName>
</protein>
<gene>
    <name evidence="2" type="ORF">METZ01_LOCUS271500</name>
</gene>
<feature type="non-terminal residue" evidence="2">
    <location>
        <position position="1"/>
    </location>
</feature>